<keyword evidence="2" id="KW-1133">Transmembrane helix</keyword>
<dbReference type="EMBL" id="LWQU01000011">
    <property type="protein sequence ID" value="OAN66991.1"/>
    <property type="molecule type" value="Genomic_DNA"/>
</dbReference>
<comment type="caution">
    <text evidence="3">The sequence shown here is derived from an EMBL/GenBank/DDBJ whole genome shotgun (WGS) entry which is preliminary data.</text>
</comment>
<feature type="region of interest" description="Disordered" evidence="1">
    <location>
        <begin position="138"/>
        <end position="196"/>
    </location>
</feature>
<evidence type="ECO:0000313" key="4">
    <source>
        <dbReference type="Proteomes" id="UP000078543"/>
    </source>
</evidence>
<proteinExistence type="predicted"/>
<dbReference type="OrthoDB" id="7357300at2"/>
<name>A0A178N2A2_9PROT</name>
<evidence type="ECO:0000256" key="1">
    <source>
        <dbReference type="SAM" id="MobiDB-lite"/>
    </source>
</evidence>
<keyword evidence="2" id="KW-0472">Membrane</keyword>
<keyword evidence="2" id="KW-0812">Transmembrane</keyword>
<protein>
    <submittedName>
        <fullName evidence="3">Uncharacterized protein</fullName>
    </submittedName>
</protein>
<feature type="compositionally biased region" description="Basic and acidic residues" evidence="1">
    <location>
        <begin position="146"/>
        <end position="155"/>
    </location>
</feature>
<dbReference type="AlphaFoldDB" id="A0A178N2A2"/>
<organism evidence="3 4">
    <name type="scientific">Magnetospirillum moscoviense</name>
    <dbReference type="NCBI Taxonomy" id="1437059"/>
    <lineage>
        <taxon>Bacteria</taxon>
        <taxon>Pseudomonadati</taxon>
        <taxon>Pseudomonadota</taxon>
        <taxon>Alphaproteobacteria</taxon>
        <taxon>Rhodospirillales</taxon>
        <taxon>Rhodospirillaceae</taxon>
        <taxon>Magnetospirillum</taxon>
    </lineage>
</organism>
<dbReference type="Proteomes" id="UP000078543">
    <property type="component" value="Unassembled WGS sequence"/>
</dbReference>
<dbReference type="RefSeq" id="WP_068496389.1">
    <property type="nucleotide sequence ID" value="NZ_LWQU01000011.1"/>
</dbReference>
<gene>
    <name evidence="3" type="ORF">A6A05_05400</name>
</gene>
<accession>A0A178N2A2</accession>
<reference evidence="3 4" key="1">
    <citation type="submission" date="2016-04" db="EMBL/GenBank/DDBJ databases">
        <title>Draft genome sequence of freshwater magnetotactic bacteria Magnetospirillum marisnigri SP-1 and Magnetospirillum moscoviense BB-1.</title>
        <authorList>
            <person name="Koziaeva V."/>
            <person name="Dziuba M.V."/>
            <person name="Ivanov T.M."/>
            <person name="Kuznetsov B."/>
            <person name="Grouzdev D.S."/>
        </authorList>
    </citation>
    <scope>NUCLEOTIDE SEQUENCE [LARGE SCALE GENOMIC DNA]</scope>
    <source>
        <strain evidence="3 4">BB-1</strain>
    </source>
</reference>
<feature type="compositionally biased region" description="Low complexity" evidence="1">
    <location>
        <begin position="171"/>
        <end position="182"/>
    </location>
</feature>
<sequence length="196" mass="20628">MGFSTVLIISLAAGVILVVGGGLMMYMANLVRSAYEIKVQINSEVEERLSKMGEDLDKKSKWIKRDLLEDIDRVKTNLFTENSSKLNDITAPLLGRIEALEQGLKAERAEWQKAVEADRATIAALEARLRRGGGGGEAAAAVQAARDAKDAKEGEAGSPAPSAAPAPGAPPTAAKPAAPTKPQSGQKPASWLPELG</sequence>
<evidence type="ECO:0000313" key="3">
    <source>
        <dbReference type="EMBL" id="OAN66991.1"/>
    </source>
</evidence>
<feature type="transmembrane region" description="Helical" evidence="2">
    <location>
        <begin position="6"/>
        <end position="28"/>
    </location>
</feature>
<keyword evidence="4" id="KW-1185">Reference proteome</keyword>
<evidence type="ECO:0000256" key="2">
    <source>
        <dbReference type="SAM" id="Phobius"/>
    </source>
</evidence>